<dbReference type="Gene3D" id="3.40.1280.10">
    <property type="match status" value="1"/>
</dbReference>
<dbReference type="EMBL" id="QMDX01000001">
    <property type="protein sequence ID" value="TSD15949.1"/>
    <property type="molecule type" value="Genomic_DNA"/>
</dbReference>
<organism evidence="2 3">
    <name type="scientific">Haloglomus irregulare</name>
    <dbReference type="NCBI Taxonomy" id="2234134"/>
    <lineage>
        <taxon>Archaea</taxon>
        <taxon>Methanobacteriati</taxon>
        <taxon>Methanobacteriota</taxon>
        <taxon>Stenosarchaea group</taxon>
        <taxon>Halobacteria</taxon>
        <taxon>Halobacteriales</taxon>
        <taxon>Natronomonadaceae</taxon>
        <taxon>Haloglomus</taxon>
    </lineage>
</organism>
<dbReference type="OrthoDB" id="4144at2157"/>
<dbReference type="Proteomes" id="UP000319894">
    <property type="component" value="Unassembled WGS sequence"/>
</dbReference>
<evidence type="ECO:0008006" key="4">
    <source>
        <dbReference type="Google" id="ProtNLM"/>
    </source>
</evidence>
<evidence type="ECO:0000256" key="1">
    <source>
        <dbReference type="SAM" id="MobiDB-lite"/>
    </source>
</evidence>
<dbReference type="InterPro" id="IPR003750">
    <property type="entry name" value="Put_MeTrfase-C9orf114-like"/>
</dbReference>
<dbReference type="CDD" id="cd18086">
    <property type="entry name" value="HsC9orf114-like"/>
    <property type="match status" value="1"/>
</dbReference>
<dbReference type="InterPro" id="IPR029028">
    <property type="entry name" value="Alpha/beta_knot_MTases"/>
</dbReference>
<proteinExistence type="predicted"/>
<comment type="caution">
    <text evidence="2">The sequence shown here is derived from an EMBL/GenBank/DDBJ whole genome shotgun (WGS) entry which is preliminary data.</text>
</comment>
<dbReference type="InterPro" id="IPR029026">
    <property type="entry name" value="tRNA_m1G_MTases_N"/>
</dbReference>
<dbReference type="PANTHER" id="PTHR12150:SF13">
    <property type="entry name" value="METHYLTRANSFERASE C9ORF114-RELATED"/>
    <property type="match status" value="1"/>
</dbReference>
<sequence>MTRSVLVPSSLVREAEDKRAATRKLGYVARAAAVFRVDRLVVYPDPLGEPDASWGDGGFVHTVLAYAATAPYLRKEAWGRRGELEYAGVLPPLHLGARTGSGSDGSGSSRQGIVTEVGPEERVRVNCGLQHPISLPVPPEMAVPSEGERVTIRVSSREPVRAKLVDEPQPGFDVERAGLAATLARADAGVRIAASRFGAELSVARLDSLQAERESAGGWTVAFGAPERGLPEVLDVDVEAVRAAREGTPSETSTVAVAGHTDTDDAPAAGASTEPRDPRFDLWLNTVPDQGSETVRTEEAMFATLSPLRLPRE</sequence>
<dbReference type="InterPro" id="IPR012340">
    <property type="entry name" value="NA-bd_OB-fold"/>
</dbReference>
<reference evidence="2 3" key="1">
    <citation type="submission" date="2018-06" db="EMBL/GenBank/DDBJ databases">
        <title>Natronomonas sp. F16-60 a new haloarchaeon isolated from a solar saltern of Isla Cristina, Huelva, Spain.</title>
        <authorList>
            <person name="Duran-Viseras A."/>
            <person name="Sanchez-Porro C."/>
            <person name="Ventosa A."/>
        </authorList>
    </citation>
    <scope>NUCLEOTIDE SEQUENCE [LARGE SCALE GENOMIC DNA]</scope>
    <source>
        <strain evidence="2 3">F16-60</strain>
    </source>
</reference>
<protein>
    <recommendedName>
        <fullName evidence="4">DUF171 family protein</fullName>
    </recommendedName>
</protein>
<evidence type="ECO:0000313" key="2">
    <source>
        <dbReference type="EMBL" id="TSD15949.1"/>
    </source>
</evidence>
<evidence type="ECO:0000313" key="3">
    <source>
        <dbReference type="Proteomes" id="UP000319894"/>
    </source>
</evidence>
<dbReference type="AlphaFoldDB" id="A0A554NEX9"/>
<dbReference type="Pfam" id="PF02598">
    <property type="entry name" value="Methyltrn_RNA_3"/>
    <property type="match status" value="1"/>
</dbReference>
<dbReference type="Gene3D" id="2.40.50.140">
    <property type="entry name" value="Nucleic acid-binding proteins"/>
    <property type="match status" value="1"/>
</dbReference>
<keyword evidence="3" id="KW-1185">Reference proteome</keyword>
<dbReference type="SUPFAM" id="SSF75217">
    <property type="entry name" value="alpha/beta knot"/>
    <property type="match status" value="1"/>
</dbReference>
<gene>
    <name evidence="2" type="ORF">DP107_01835</name>
</gene>
<name>A0A554NEX9_9EURY</name>
<dbReference type="InParanoid" id="A0A554NEX9"/>
<dbReference type="PANTHER" id="PTHR12150">
    <property type="entry name" value="CLASS IV SAM-BINDING METHYLTRANSFERASE-RELATED"/>
    <property type="match status" value="1"/>
</dbReference>
<feature type="region of interest" description="Disordered" evidence="1">
    <location>
        <begin position="245"/>
        <end position="281"/>
    </location>
</feature>
<accession>A0A554NEX9</accession>
<dbReference type="RefSeq" id="WP_144260424.1">
    <property type="nucleotide sequence ID" value="NZ_QMDX01000001.1"/>
</dbReference>